<evidence type="ECO:0000313" key="3">
    <source>
        <dbReference type="Proteomes" id="UP001150569"/>
    </source>
</evidence>
<feature type="chain" id="PRO_5040874808" evidence="1">
    <location>
        <begin position="22"/>
        <end position="94"/>
    </location>
</feature>
<dbReference type="AlphaFoldDB" id="A0A9W8DYQ9"/>
<proteinExistence type="predicted"/>
<gene>
    <name evidence="2" type="ORF">IWQ60_004895</name>
</gene>
<sequence>MKAVHFLPLLIASIATRCALAHPSASATTVVGHSDETSLIRRHFTSDTGPLSVLRRRRVLASPPQQLERRTPAFGFLGNIFKSVVGAFKGTKSE</sequence>
<organism evidence="2 3">
    <name type="scientific">Tieghemiomyces parasiticus</name>
    <dbReference type="NCBI Taxonomy" id="78921"/>
    <lineage>
        <taxon>Eukaryota</taxon>
        <taxon>Fungi</taxon>
        <taxon>Fungi incertae sedis</taxon>
        <taxon>Zoopagomycota</taxon>
        <taxon>Kickxellomycotina</taxon>
        <taxon>Dimargaritomycetes</taxon>
        <taxon>Dimargaritales</taxon>
        <taxon>Dimargaritaceae</taxon>
        <taxon>Tieghemiomyces</taxon>
    </lineage>
</organism>
<name>A0A9W8DYQ9_9FUNG</name>
<comment type="caution">
    <text evidence="2">The sequence shown here is derived from an EMBL/GenBank/DDBJ whole genome shotgun (WGS) entry which is preliminary data.</text>
</comment>
<dbReference type="EMBL" id="JANBPT010000248">
    <property type="protein sequence ID" value="KAJ1924915.1"/>
    <property type="molecule type" value="Genomic_DNA"/>
</dbReference>
<feature type="signal peptide" evidence="1">
    <location>
        <begin position="1"/>
        <end position="21"/>
    </location>
</feature>
<reference evidence="2" key="1">
    <citation type="submission" date="2022-07" db="EMBL/GenBank/DDBJ databases">
        <title>Phylogenomic reconstructions and comparative analyses of Kickxellomycotina fungi.</title>
        <authorList>
            <person name="Reynolds N.K."/>
            <person name="Stajich J.E."/>
            <person name="Barry K."/>
            <person name="Grigoriev I.V."/>
            <person name="Crous P."/>
            <person name="Smith M.E."/>
        </authorList>
    </citation>
    <scope>NUCLEOTIDE SEQUENCE</scope>
    <source>
        <strain evidence="2">RSA 861</strain>
    </source>
</reference>
<keyword evidence="1" id="KW-0732">Signal</keyword>
<keyword evidence="3" id="KW-1185">Reference proteome</keyword>
<evidence type="ECO:0000256" key="1">
    <source>
        <dbReference type="SAM" id="SignalP"/>
    </source>
</evidence>
<accession>A0A9W8DYQ9</accession>
<protein>
    <submittedName>
        <fullName evidence="2">Uncharacterized protein</fullName>
    </submittedName>
</protein>
<evidence type="ECO:0000313" key="2">
    <source>
        <dbReference type="EMBL" id="KAJ1924915.1"/>
    </source>
</evidence>
<dbReference type="Proteomes" id="UP001150569">
    <property type="component" value="Unassembled WGS sequence"/>
</dbReference>